<accession>W4LA62</accession>
<proteinExistence type="predicted"/>
<gene>
    <name evidence="2" type="ORF">ETSY1_32940</name>
</gene>
<keyword evidence="3" id="KW-1185">Reference proteome</keyword>
<reference evidence="2 3" key="1">
    <citation type="journal article" date="2014" name="Nature">
        <title>An environmental bacterial taxon with a large and distinct metabolic repertoire.</title>
        <authorList>
            <person name="Wilson M.C."/>
            <person name="Mori T."/>
            <person name="Ruckert C."/>
            <person name="Uria A.R."/>
            <person name="Helf M.J."/>
            <person name="Takada K."/>
            <person name="Gernert C."/>
            <person name="Steffens U.A."/>
            <person name="Heycke N."/>
            <person name="Schmitt S."/>
            <person name="Rinke C."/>
            <person name="Helfrich E.J."/>
            <person name="Brachmann A.O."/>
            <person name="Gurgui C."/>
            <person name="Wakimoto T."/>
            <person name="Kracht M."/>
            <person name="Crusemann M."/>
            <person name="Hentschel U."/>
            <person name="Abe I."/>
            <person name="Matsunaga S."/>
            <person name="Kalinowski J."/>
            <person name="Takeyama H."/>
            <person name="Piel J."/>
        </authorList>
    </citation>
    <scope>NUCLEOTIDE SEQUENCE [LARGE SCALE GENOMIC DNA]</scope>
    <source>
        <strain evidence="3">TSY1</strain>
    </source>
</reference>
<protein>
    <recommendedName>
        <fullName evidence="1">Phytase-like domain-containing protein</fullName>
    </recommendedName>
</protein>
<evidence type="ECO:0000313" key="3">
    <source>
        <dbReference type="Proteomes" id="UP000019141"/>
    </source>
</evidence>
<dbReference type="AlphaFoldDB" id="W4LA62"/>
<dbReference type="InterPro" id="IPR027372">
    <property type="entry name" value="Phytase-like_dom"/>
</dbReference>
<evidence type="ECO:0000259" key="1">
    <source>
        <dbReference type="Pfam" id="PF13449"/>
    </source>
</evidence>
<dbReference type="EMBL" id="AZHW01000989">
    <property type="protein sequence ID" value="ETW94892.1"/>
    <property type="molecule type" value="Genomic_DNA"/>
</dbReference>
<dbReference type="SUPFAM" id="SSF75011">
    <property type="entry name" value="3-carboxy-cis,cis-mucoante lactonizing enzyme"/>
    <property type="match status" value="1"/>
</dbReference>
<dbReference type="Pfam" id="PF13449">
    <property type="entry name" value="Phytase-like"/>
    <property type="match status" value="1"/>
</dbReference>
<dbReference type="PANTHER" id="PTHR37957">
    <property type="entry name" value="BLR7070 PROTEIN"/>
    <property type="match status" value="1"/>
</dbReference>
<organism evidence="2 3">
    <name type="scientific">Entotheonella factor</name>
    <dbReference type="NCBI Taxonomy" id="1429438"/>
    <lineage>
        <taxon>Bacteria</taxon>
        <taxon>Pseudomonadati</taxon>
        <taxon>Nitrospinota/Tectimicrobiota group</taxon>
        <taxon>Candidatus Tectimicrobiota</taxon>
        <taxon>Candidatus Entotheonellia</taxon>
        <taxon>Candidatus Entotheonellales</taxon>
        <taxon>Candidatus Entotheonellaceae</taxon>
        <taxon>Candidatus Entotheonella</taxon>
    </lineage>
</organism>
<dbReference type="PANTHER" id="PTHR37957:SF1">
    <property type="entry name" value="PHYTASE-LIKE DOMAIN-CONTAINING PROTEIN"/>
    <property type="match status" value="1"/>
</dbReference>
<name>W4LA62_ENTF1</name>
<evidence type="ECO:0000313" key="2">
    <source>
        <dbReference type="EMBL" id="ETW94892.1"/>
    </source>
</evidence>
<sequence length="289" mass="31478">MYELGIDLSDGTLDEGDVVFTGVTTLLDADGLPFDGERVDPEAIRFDPTSLTLYWASEGNANDLVPPSVREMTLSGRFVRELSAPQLFWPTTDRTSGVRHNLAFESLSLSHDGTKLLTATENALHQDGPSASVDDPSPVRLLEFDIATGVAERQFIYVTDPVVPPTIPVDQFNTNGLVAILAVSDTRFIMVERSFSLGPGFVIKLYLGDIADATDVSGLDRIEGQDVQVVEKQLLLDLTTLDIILDNIEGITFGPELPSGERSLILVSDNNFQNIQVTQFLAFSIAGEF</sequence>
<comment type="caution">
    <text evidence="2">The sequence shown here is derived from an EMBL/GenBank/DDBJ whole genome shotgun (WGS) entry which is preliminary data.</text>
</comment>
<feature type="domain" description="Phytase-like" evidence="1">
    <location>
        <begin position="2"/>
        <end position="272"/>
    </location>
</feature>
<dbReference type="Proteomes" id="UP000019141">
    <property type="component" value="Unassembled WGS sequence"/>
</dbReference>
<dbReference type="PATRIC" id="fig|1429438.4.peg.6240"/>
<dbReference type="HOGENOM" id="CLU_047242_1_0_7"/>